<feature type="coiled-coil region" evidence="11">
    <location>
        <begin position="647"/>
        <end position="674"/>
    </location>
</feature>
<evidence type="ECO:0000256" key="4">
    <source>
        <dbReference type="ARBA" id="ARBA00022701"/>
    </source>
</evidence>
<feature type="repeat" description="TPR" evidence="10">
    <location>
        <begin position="302"/>
        <end position="335"/>
    </location>
</feature>
<dbReference type="Pfam" id="PF13424">
    <property type="entry name" value="TPR_12"/>
    <property type="match status" value="5"/>
</dbReference>
<feature type="region of interest" description="Disordered" evidence="12">
    <location>
        <begin position="842"/>
        <end position="884"/>
    </location>
</feature>
<proteinExistence type="inferred from homology"/>
<dbReference type="GO" id="GO:0005737">
    <property type="term" value="C:cytoplasm"/>
    <property type="evidence" value="ECO:0007669"/>
    <property type="project" value="TreeGrafter"/>
</dbReference>
<dbReference type="GO" id="GO:0007018">
    <property type="term" value="P:microtubule-based movement"/>
    <property type="evidence" value="ECO:0007669"/>
    <property type="project" value="TreeGrafter"/>
</dbReference>
<comment type="subcellular location">
    <subcellularLocation>
        <location evidence="1">Cytoplasm</location>
        <location evidence="1">Cytoskeleton</location>
    </subcellularLocation>
</comment>
<dbReference type="KEGG" id="mic:Mic7113_1869"/>
<evidence type="ECO:0000256" key="2">
    <source>
        <dbReference type="ARBA" id="ARBA00009622"/>
    </source>
</evidence>
<keyword evidence="8" id="KW-0505">Motor protein</keyword>
<evidence type="ECO:0000256" key="10">
    <source>
        <dbReference type="PROSITE-ProRule" id="PRU00339"/>
    </source>
</evidence>
<dbReference type="InterPro" id="IPR024983">
    <property type="entry name" value="CHAT_dom"/>
</dbReference>
<dbReference type="RefSeq" id="WP_015181877.1">
    <property type="nucleotide sequence ID" value="NC_019738.1"/>
</dbReference>
<feature type="repeat" description="TPR" evidence="10">
    <location>
        <begin position="344"/>
        <end position="377"/>
    </location>
</feature>
<feature type="repeat" description="TPR" evidence="10">
    <location>
        <begin position="428"/>
        <end position="461"/>
    </location>
</feature>
<dbReference type="STRING" id="1173027.Mic7113_1869"/>
<feature type="repeat" description="TPR" evidence="10">
    <location>
        <begin position="218"/>
        <end position="251"/>
    </location>
</feature>
<dbReference type="GO" id="GO:0005874">
    <property type="term" value="C:microtubule"/>
    <property type="evidence" value="ECO:0007669"/>
    <property type="project" value="UniProtKB-KW"/>
</dbReference>
<feature type="repeat" description="TPR" evidence="10">
    <location>
        <begin position="386"/>
        <end position="419"/>
    </location>
</feature>
<evidence type="ECO:0000256" key="1">
    <source>
        <dbReference type="ARBA" id="ARBA00004245"/>
    </source>
</evidence>
<evidence type="ECO:0000256" key="6">
    <source>
        <dbReference type="ARBA" id="ARBA00022803"/>
    </source>
</evidence>
<dbReference type="HOGENOM" id="CLU_002404_1_0_3"/>
<evidence type="ECO:0000259" key="13">
    <source>
        <dbReference type="Pfam" id="PF12770"/>
    </source>
</evidence>
<evidence type="ECO:0000256" key="5">
    <source>
        <dbReference type="ARBA" id="ARBA00022737"/>
    </source>
</evidence>
<feature type="repeat" description="TPR" evidence="10">
    <location>
        <begin position="470"/>
        <end position="503"/>
    </location>
</feature>
<reference evidence="14 15" key="1">
    <citation type="submission" date="2012-06" db="EMBL/GenBank/DDBJ databases">
        <title>Finished chromosome of genome of Microcoleus sp. PCC 7113.</title>
        <authorList>
            <consortium name="US DOE Joint Genome Institute"/>
            <person name="Gugger M."/>
            <person name="Coursin T."/>
            <person name="Rippka R."/>
            <person name="Tandeau De Marsac N."/>
            <person name="Huntemann M."/>
            <person name="Wei C.-L."/>
            <person name="Han J."/>
            <person name="Detter J.C."/>
            <person name="Han C."/>
            <person name="Tapia R."/>
            <person name="Chen A."/>
            <person name="Kyrpides N."/>
            <person name="Mavromatis K."/>
            <person name="Markowitz V."/>
            <person name="Szeto E."/>
            <person name="Ivanova N."/>
            <person name="Pagani I."/>
            <person name="Pati A."/>
            <person name="Goodwin L."/>
            <person name="Nordberg H.P."/>
            <person name="Cantor M.N."/>
            <person name="Hua S.X."/>
            <person name="Woyke T."/>
            <person name="Kerfeld C.A."/>
        </authorList>
    </citation>
    <scope>NUCLEOTIDE SEQUENCE [LARGE SCALE GENOMIC DNA]</scope>
    <source>
        <strain evidence="14 15">PCC 7113</strain>
    </source>
</reference>
<evidence type="ECO:0000256" key="8">
    <source>
        <dbReference type="ARBA" id="ARBA00023175"/>
    </source>
</evidence>
<dbReference type="EMBL" id="CP003630">
    <property type="protein sequence ID" value="AFZ17725.1"/>
    <property type="molecule type" value="Genomic_DNA"/>
</dbReference>
<dbReference type="SMART" id="SM00028">
    <property type="entry name" value="TPR"/>
    <property type="match status" value="12"/>
</dbReference>
<dbReference type="PATRIC" id="fig|1173027.3.peg.2065"/>
<keyword evidence="3" id="KW-0963">Cytoplasm</keyword>
<dbReference type="Proteomes" id="UP000010471">
    <property type="component" value="Chromosome"/>
</dbReference>
<feature type="domain" description="CHAT" evidence="13">
    <location>
        <begin position="764"/>
        <end position="1144"/>
    </location>
</feature>
<accession>K9WBF9</accession>
<evidence type="ECO:0000256" key="9">
    <source>
        <dbReference type="ARBA" id="ARBA00023212"/>
    </source>
</evidence>
<keyword evidence="6 10" id="KW-0802">TPR repeat</keyword>
<evidence type="ECO:0000256" key="12">
    <source>
        <dbReference type="SAM" id="MobiDB-lite"/>
    </source>
</evidence>
<evidence type="ECO:0000313" key="15">
    <source>
        <dbReference type="Proteomes" id="UP000010471"/>
    </source>
</evidence>
<dbReference type="PANTHER" id="PTHR45783:SF3">
    <property type="entry name" value="KINESIN LIGHT CHAIN"/>
    <property type="match status" value="1"/>
</dbReference>
<evidence type="ECO:0000256" key="7">
    <source>
        <dbReference type="ARBA" id="ARBA00023054"/>
    </source>
</evidence>
<keyword evidence="5" id="KW-0677">Repeat</keyword>
<keyword evidence="15" id="KW-1185">Reference proteome</keyword>
<feature type="repeat" description="TPR" evidence="10">
    <location>
        <begin position="260"/>
        <end position="293"/>
    </location>
</feature>
<keyword evidence="4" id="KW-0493">Microtubule</keyword>
<evidence type="ECO:0000313" key="14">
    <source>
        <dbReference type="EMBL" id="AFZ17725.1"/>
    </source>
</evidence>
<dbReference type="InterPro" id="IPR019734">
    <property type="entry name" value="TPR_rpt"/>
</dbReference>
<dbReference type="PANTHER" id="PTHR45783">
    <property type="entry name" value="KINESIN LIGHT CHAIN"/>
    <property type="match status" value="1"/>
</dbReference>
<name>K9WBF9_9CYAN</name>
<evidence type="ECO:0000256" key="3">
    <source>
        <dbReference type="ARBA" id="ARBA00022490"/>
    </source>
</evidence>
<evidence type="ECO:0000256" key="11">
    <source>
        <dbReference type="SAM" id="Coils"/>
    </source>
</evidence>
<dbReference type="InterPro" id="IPR011990">
    <property type="entry name" value="TPR-like_helical_dom_sf"/>
</dbReference>
<dbReference type="Pfam" id="PF12770">
    <property type="entry name" value="CHAT"/>
    <property type="match status" value="1"/>
</dbReference>
<organism evidence="14 15">
    <name type="scientific">Allocoleopsis franciscana PCC 7113</name>
    <dbReference type="NCBI Taxonomy" id="1173027"/>
    <lineage>
        <taxon>Bacteria</taxon>
        <taxon>Bacillati</taxon>
        <taxon>Cyanobacteriota</taxon>
        <taxon>Cyanophyceae</taxon>
        <taxon>Coleofasciculales</taxon>
        <taxon>Coleofasciculaceae</taxon>
        <taxon>Allocoleopsis</taxon>
        <taxon>Allocoleopsis franciscana</taxon>
    </lineage>
</organism>
<dbReference type="AlphaFoldDB" id="K9WBF9"/>
<dbReference type="PRINTS" id="PR00381">
    <property type="entry name" value="KINESINLIGHT"/>
</dbReference>
<sequence>MKGKAPVRKALPWAVTLITVMELLGGVPAPVVGQANPPQSAQQSAELEEAKRLNQQVVQLINQGQYAAAIPLAERTLDILEKVLGKEHPVVASSLNNLANLYVEMGNYSQAEPLYQRSLAISEKVLGKEHPDVAQSLNNLVALYHTQGNYSQAEPLVQRSLAIREKVLGKDHPDVAQSLNNLAELYKAQGNYSQAEPLYQRSLAIEEKVLGKDHPEVAQSLNNLARLYEVQGNYSQAEPLYQRSLAIREKVLGSEHPDFATGLYALAVLYQAQGNYSQAEPLYQRSLAISERVLGSEHPDFATSLNGLASLYIAQGNYSQAEPLLQRSLAIRERVLGKEHPDVALSLNNLAGLYQVQGNYSQAEPLYQRSLAIREKVLGSEHPDVAQSLNNLGGLYNAQGNYSQAEPLLQRSLAILEKALGKEHSLVATSLGNLAILYQYMGNYSQAEPLYQRSIAIEEKVLGKEHPDVAQSLNNLANLYNAQGNYSQAEPLLQRSLAILEKALGKEQPHIATSLRNLAWLYQAQGDTARALEFKTRATNIEERNLALILTTGSEARKRAYMATLSGYTNANISLHVQGVPNNPEAARLALTTTLQRKGRILDALTDSLQTLRQNLKPEDQTLLSQLADTRSQLAALIFNKPEDIPLEQYQQQVATLKAQAEQLENTLSRRSAEFRTETQPVTIEAVQQLIPTDTALVELVQYKPFNAKATKQNEKWGKPRYVAYILHSKGNIQWIDLGEAAPINQAVEDFRNALQSPTSTIKPIARTLDELLMQPIRQKLGNTRTILLSPDSQLNLIPFAALVDENNRYLVENYSINYLSSGRDLLRLQNHTPSRSESVIVANPDYDKPGNPSVKIASQRGTSPPTPLLRGEGSRSNSNLVPPFPAREAGALVRRLGGLGQTRSTENQRSSDLSQFQFGPLPGTAKEAAAITPMLPGVTLLTGSDATENAIKQLQAPKILHIATHGFFLSDVELVAPADFGGSTFLSNRGLGVEARPGIVPNSPPGKTENPLLRSGIALAGFNPRQSGTEDGVLTALETASLNLRGTKLVVLSACETGLGDVANGEGVYGLRRALSIAGAESQAISLWKVSDEGTKDLMVSYYQRLLNNVGRSEAMRQTQLEMLQNPTYQHPFYWAAFIPSGNWTAMGY</sequence>
<dbReference type="InterPro" id="IPR002151">
    <property type="entry name" value="Kinesin_light"/>
</dbReference>
<feature type="repeat" description="TPR" evidence="10">
    <location>
        <begin position="176"/>
        <end position="209"/>
    </location>
</feature>
<keyword evidence="9" id="KW-0206">Cytoskeleton</keyword>
<dbReference type="Gene3D" id="1.25.40.10">
    <property type="entry name" value="Tetratricopeptide repeat domain"/>
    <property type="match status" value="3"/>
</dbReference>
<dbReference type="eggNOG" id="COG0457">
    <property type="taxonomic scope" value="Bacteria"/>
</dbReference>
<dbReference type="GO" id="GO:0019894">
    <property type="term" value="F:kinesin binding"/>
    <property type="evidence" value="ECO:0007669"/>
    <property type="project" value="TreeGrafter"/>
</dbReference>
<dbReference type="SUPFAM" id="SSF48452">
    <property type="entry name" value="TPR-like"/>
    <property type="match status" value="2"/>
</dbReference>
<feature type="repeat" description="TPR" evidence="10">
    <location>
        <begin position="92"/>
        <end position="125"/>
    </location>
</feature>
<dbReference type="Pfam" id="PF13374">
    <property type="entry name" value="TPR_10"/>
    <property type="match status" value="2"/>
</dbReference>
<dbReference type="GO" id="GO:0005871">
    <property type="term" value="C:kinesin complex"/>
    <property type="evidence" value="ECO:0007669"/>
    <property type="project" value="InterPro"/>
</dbReference>
<gene>
    <name evidence="14" type="ORF">Mic7113_1869</name>
</gene>
<protein>
    <submittedName>
        <fullName evidence="14">Tetratricopeptide repeat protein</fullName>
    </submittedName>
</protein>
<dbReference type="eggNOG" id="COG3063">
    <property type="taxonomic scope" value="Bacteria"/>
</dbReference>
<dbReference type="PROSITE" id="PS50005">
    <property type="entry name" value="TPR"/>
    <property type="match status" value="9"/>
</dbReference>
<keyword evidence="7 11" id="KW-0175">Coiled coil</keyword>
<comment type="similarity">
    <text evidence="2">Belongs to the kinesin light chain family.</text>
</comment>
<dbReference type="eggNOG" id="COG4995">
    <property type="taxonomic scope" value="Bacteria"/>
</dbReference>